<accession>A0A401LDF1</accession>
<dbReference type="AlphaFoldDB" id="A0A401LDF1"/>
<dbReference type="Proteomes" id="UP000287361">
    <property type="component" value="Unassembled WGS sequence"/>
</dbReference>
<protein>
    <recommendedName>
        <fullName evidence="3">DUF1273 domain-containing protein</fullName>
    </recommendedName>
</protein>
<comment type="caution">
    <text evidence="1">The sequence shown here is derived from an EMBL/GenBank/DDBJ whole genome shotgun (WGS) entry which is preliminary data.</text>
</comment>
<reference evidence="1 2" key="1">
    <citation type="submission" date="2018-10" db="EMBL/GenBank/DDBJ databases">
        <title>Draft Genome Sequence of Anaerotignum sp. KCTC 15736.</title>
        <authorList>
            <person name="Choi S.H."/>
            <person name="Kim J.S."/>
            <person name="Kang S.W."/>
            <person name="Lee J.S."/>
            <person name="Park S.H."/>
        </authorList>
    </citation>
    <scope>NUCLEOTIDE SEQUENCE [LARGE SCALE GENOMIC DNA]</scope>
    <source>
        <strain evidence="1 2">KCTC 15736</strain>
    </source>
</reference>
<evidence type="ECO:0008006" key="3">
    <source>
        <dbReference type="Google" id="ProtNLM"/>
    </source>
</evidence>
<proteinExistence type="predicted"/>
<dbReference type="EMBL" id="BHVZ01000002">
    <property type="protein sequence ID" value="GCB29616.1"/>
    <property type="molecule type" value="Genomic_DNA"/>
</dbReference>
<evidence type="ECO:0000313" key="2">
    <source>
        <dbReference type="Proteomes" id="UP000287361"/>
    </source>
</evidence>
<gene>
    <name evidence="1" type="ORF">KGMB03357_12770</name>
</gene>
<dbReference type="SUPFAM" id="SSF102405">
    <property type="entry name" value="MCP/YpsA-like"/>
    <property type="match status" value="1"/>
</dbReference>
<evidence type="ECO:0000313" key="1">
    <source>
        <dbReference type="EMBL" id="GCB29616.1"/>
    </source>
</evidence>
<organism evidence="1 2">
    <name type="scientific">Anaerotignum faecicola</name>
    <dbReference type="NCBI Taxonomy" id="2358141"/>
    <lineage>
        <taxon>Bacteria</taxon>
        <taxon>Bacillati</taxon>
        <taxon>Bacillota</taxon>
        <taxon>Clostridia</taxon>
        <taxon>Lachnospirales</taxon>
        <taxon>Anaerotignaceae</taxon>
        <taxon>Anaerotignum</taxon>
    </lineage>
</organism>
<name>A0A401LDF1_9FIRM</name>
<dbReference type="Gene3D" id="3.40.50.450">
    <property type="match status" value="1"/>
</dbReference>
<dbReference type="OrthoDB" id="1970351at2"/>
<sequence>MSVCTFFGHRDCPSSIKPNLKQALIHLIDAQSVDTFYVGNHGAFDAMVRSTLAELMQDYPHIRCAVVLAYLPTKKLAYPFPSLLPDGIEAAPKRFAISYRNKWMLKQSHFVVTYITHDWGGAAQFASLAKKQKKTVLNLTK</sequence>
<keyword evidence="2" id="KW-1185">Reference proteome</keyword>